<evidence type="ECO:0008006" key="5">
    <source>
        <dbReference type="Google" id="ProtNLM"/>
    </source>
</evidence>
<evidence type="ECO:0000313" key="3">
    <source>
        <dbReference type="EMBL" id="PLB52613.1"/>
    </source>
</evidence>
<dbReference type="PROSITE" id="PS51257">
    <property type="entry name" value="PROKAR_LIPOPROTEIN"/>
    <property type="match status" value="1"/>
</dbReference>
<protein>
    <recommendedName>
        <fullName evidence="5">Secreted protein</fullName>
    </recommendedName>
</protein>
<dbReference type="GeneID" id="36556389"/>
<keyword evidence="4" id="KW-1185">Reference proteome</keyword>
<dbReference type="Proteomes" id="UP000234275">
    <property type="component" value="Unassembled WGS sequence"/>
</dbReference>
<gene>
    <name evidence="3" type="ORF">P170DRAFT_434328</name>
</gene>
<sequence>MDMVATRPFFFFFFSFFLACRPTGSVSVLQRGTPTDGQKIGQECAEVRTNDTTS</sequence>
<dbReference type="RefSeq" id="XP_024707915.1">
    <property type="nucleotide sequence ID" value="XM_024848690.1"/>
</dbReference>
<feature type="chain" id="PRO_5014164282" description="Secreted protein" evidence="2">
    <location>
        <begin position="26"/>
        <end position="54"/>
    </location>
</feature>
<organism evidence="3 4">
    <name type="scientific">Aspergillus steynii IBT 23096</name>
    <dbReference type="NCBI Taxonomy" id="1392250"/>
    <lineage>
        <taxon>Eukaryota</taxon>
        <taxon>Fungi</taxon>
        <taxon>Dikarya</taxon>
        <taxon>Ascomycota</taxon>
        <taxon>Pezizomycotina</taxon>
        <taxon>Eurotiomycetes</taxon>
        <taxon>Eurotiomycetidae</taxon>
        <taxon>Eurotiales</taxon>
        <taxon>Aspergillaceae</taxon>
        <taxon>Aspergillus</taxon>
        <taxon>Aspergillus subgen. Circumdati</taxon>
    </lineage>
</organism>
<evidence type="ECO:0000313" key="4">
    <source>
        <dbReference type="Proteomes" id="UP000234275"/>
    </source>
</evidence>
<evidence type="ECO:0000256" key="2">
    <source>
        <dbReference type="SAM" id="SignalP"/>
    </source>
</evidence>
<name>A0A2I2GIA9_9EURO</name>
<feature type="signal peptide" evidence="2">
    <location>
        <begin position="1"/>
        <end position="25"/>
    </location>
</feature>
<dbReference type="EMBL" id="MSFO01000002">
    <property type="protein sequence ID" value="PLB52613.1"/>
    <property type="molecule type" value="Genomic_DNA"/>
</dbReference>
<reference evidence="3 4" key="1">
    <citation type="submission" date="2016-12" db="EMBL/GenBank/DDBJ databases">
        <title>The genomes of Aspergillus section Nigri reveals drivers in fungal speciation.</title>
        <authorList>
            <consortium name="DOE Joint Genome Institute"/>
            <person name="Vesth T.C."/>
            <person name="Nybo J."/>
            <person name="Theobald S."/>
            <person name="Brandl J."/>
            <person name="Frisvad J.C."/>
            <person name="Nielsen K.F."/>
            <person name="Lyhne E.K."/>
            <person name="Kogle M.E."/>
            <person name="Kuo A."/>
            <person name="Riley R."/>
            <person name="Clum A."/>
            <person name="Nolan M."/>
            <person name="Lipzen A."/>
            <person name="Salamov A."/>
            <person name="Henrissat B."/>
            <person name="Wiebenga A."/>
            <person name="De Vries R.P."/>
            <person name="Grigoriev I.V."/>
            <person name="Mortensen U.H."/>
            <person name="Andersen M.R."/>
            <person name="Baker S.E."/>
        </authorList>
    </citation>
    <scope>NUCLEOTIDE SEQUENCE [LARGE SCALE GENOMIC DNA]</scope>
    <source>
        <strain evidence="3 4">IBT 23096</strain>
    </source>
</reference>
<feature type="region of interest" description="Disordered" evidence="1">
    <location>
        <begin position="32"/>
        <end position="54"/>
    </location>
</feature>
<dbReference type="VEuPathDB" id="FungiDB:P170DRAFT_434328"/>
<feature type="compositionally biased region" description="Basic and acidic residues" evidence="1">
    <location>
        <begin position="45"/>
        <end position="54"/>
    </location>
</feature>
<comment type="caution">
    <text evidence="3">The sequence shown here is derived from an EMBL/GenBank/DDBJ whole genome shotgun (WGS) entry which is preliminary data.</text>
</comment>
<keyword evidence="2" id="KW-0732">Signal</keyword>
<dbReference type="AlphaFoldDB" id="A0A2I2GIA9"/>
<accession>A0A2I2GIA9</accession>
<proteinExistence type="predicted"/>
<evidence type="ECO:0000256" key="1">
    <source>
        <dbReference type="SAM" id="MobiDB-lite"/>
    </source>
</evidence>